<dbReference type="Pfam" id="PF01915">
    <property type="entry name" value="Glyco_hydro_3_C"/>
    <property type="match status" value="1"/>
</dbReference>
<dbReference type="GO" id="GO:0016787">
    <property type="term" value="F:hydrolase activity"/>
    <property type="evidence" value="ECO:0007669"/>
    <property type="project" value="UniProtKB-KW"/>
</dbReference>
<dbReference type="RefSeq" id="WP_376834680.1">
    <property type="nucleotide sequence ID" value="NZ_JBHLSW010000003.1"/>
</dbReference>
<dbReference type="InterPro" id="IPR036881">
    <property type="entry name" value="Glyco_hydro_3_C_sf"/>
</dbReference>
<organism evidence="5 6">
    <name type="scientific">Brevundimonas balnearis</name>
    <dbReference type="NCBI Taxonomy" id="1572858"/>
    <lineage>
        <taxon>Bacteria</taxon>
        <taxon>Pseudomonadati</taxon>
        <taxon>Pseudomonadota</taxon>
        <taxon>Alphaproteobacteria</taxon>
        <taxon>Caulobacterales</taxon>
        <taxon>Caulobacteraceae</taxon>
        <taxon>Brevundimonas</taxon>
    </lineage>
</organism>
<sequence>MTRLFATVSAVAVAACMVTAPDRGEAQVIDVPAAARADPSIWPRAASPAAITDAEAQAFVSDLMSRMTLEEKVGQLIQADISAIAPEDLLTYPLGSILAGGSSGPFGDDKASAQRWLDLALAFREANARRGGTFVPLIYGVDAVHGHNNVPGATIFPHNIGLGAARDPDLIHRVGVATALEAAVTGVDWTFGPTLAVPRDDRWGRTYEGYSEDPEIQRAYAGPMTLGLQGELHPGRPLAPGRIAGSAKHFLADGGTTDGVDQGDFAGTERELIDVHLGGYVQAIDAGVLSIMASFSSWNGVKHSGNPTILTDVLRGPLGFQGFVVSDWNAHGQLPGCTNESCALAVNAGIDMLMAPDSWRALYQNTLAQARSGEIPAARIDEAVRRILTAKVKAGLFEADRPLEGRFEHLASADHRALAREAVRKSLVLLKNAGGVLPIRSDARVLVTGDAADDIGQAAGGWTLSWQGTGNTNADFPQGQSIWAGLREAIEAGGGQATLSPDGTFDQAPDVAVVVFGETPYAEFQGDLETLDFAPTGPLETLRRLRAAGVPTVAVFLSGRPMWTNPEINASDAFVAAWLPGTEGGGIADVLVGDATGAPRHDFTGRLSFSWPKDATGAPLNVGQPGYDPQFAYGYGLSYAGPGEVGVLSEESGVSGEGANLDRYFVEGRFPAPWGLSLQDGGGELRLGDAREGRSARGGIAVRPADGQTQESARTFVFSGDGGQAFIGGPAVDLTRQSNGELTLAFRYRVDQAPDGRVALVLGAGRVDLTDLLNAAPPGEWRGLNVRLSCLAQAGADVAAVDRPWGLISTGAATISVETIRLQPNDGQAVCPPAAR</sequence>
<protein>
    <submittedName>
        <fullName evidence="5">Glycoside hydrolase family 3 N-terminal domain-containing protein</fullName>
    </submittedName>
</protein>
<dbReference type="Proteomes" id="UP001589906">
    <property type="component" value="Unassembled WGS sequence"/>
</dbReference>
<dbReference type="Gene3D" id="2.60.120.430">
    <property type="entry name" value="Galactose-binding lectin"/>
    <property type="match status" value="1"/>
</dbReference>
<gene>
    <name evidence="5" type="ORF">ACFFGE_04440</name>
</gene>
<keyword evidence="1 5" id="KW-0378">Hydrolase</keyword>
<feature type="domain" description="Glycoside hydrolase family 3 C-terminal" evidence="3">
    <location>
        <begin position="427"/>
        <end position="639"/>
    </location>
</feature>
<dbReference type="SUPFAM" id="SSF51445">
    <property type="entry name" value="(Trans)glycosidases"/>
    <property type="match status" value="1"/>
</dbReference>
<dbReference type="InterPro" id="IPR001764">
    <property type="entry name" value="Glyco_hydro_3_N"/>
</dbReference>
<dbReference type="EMBL" id="JBHLSW010000003">
    <property type="protein sequence ID" value="MFC0633125.1"/>
    <property type="molecule type" value="Genomic_DNA"/>
</dbReference>
<dbReference type="PANTHER" id="PTHR30620">
    <property type="entry name" value="PERIPLASMIC BETA-GLUCOSIDASE-RELATED"/>
    <property type="match status" value="1"/>
</dbReference>
<dbReference type="Gene3D" id="3.20.20.300">
    <property type="entry name" value="Glycoside hydrolase, family 3, N-terminal domain"/>
    <property type="match status" value="1"/>
</dbReference>
<dbReference type="PRINTS" id="PR00133">
    <property type="entry name" value="GLHYDRLASE3"/>
</dbReference>
<evidence type="ECO:0000259" key="4">
    <source>
        <dbReference type="Pfam" id="PF18559"/>
    </source>
</evidence>
<dbReference type="SUPFAM" id="SSF52279">
    <property type="entry name" value="Beta-D-glucan exohydrolase, C-terminal domain"/>
    <property type="match status" value="1"/>
</dbReference>
<feature type="domain" description="ExoP galactose-binding-like" evidence="4">
    <location>
        <begin position="672"/>
        <end position="822"/>
    </location>
</feature>
<dbReference type="Pfam" id="PF18559">
    <property type="entry name" value="Exop_C"/>
    <property type="match status" value="1"/>
</dbReference>
<dbReference type="PANTHER" id="PTHR30620:SF77">
    <property type="entry name" value="LYSOSOMAL BETA GLUCOSIDASE-LIKE"/>
    <property type="match status" value="1"/>
</dbReference>
<dbReference type="InterPro" id="IPR041443">
    <property type="entry name" value="Exop_C"/>
</dbReference>
<feature type="domain" description="Glycoside hydrolase family 3 N-terminal" evidence="2">
    <location>
        <begin position="68"/>
        <end position="389"/>
    </location>
</feature>
<dbReference type="InterPro" id="IPR017853">
    <property type="entry name" value="GH"/>
</dbReference>
<dbReference type="InterPro" id="IPR036962">
    <property type="entry name" value="Glyco_hydro_3_N_sf"/>
</dbReference>
<evidence type="ECO:0000259" key="3">
    <source>
        <dbReference type="Pfam" id="PF01915"/>
    </source>
</evidence>
<dbReference type="Pfam" id="PF00933">
    <property type="entry name" value="Glyco_hydro_3"/>
    <property type="match status" value="1"/>
</dbReference>
<evidence type="ECO:0000256" key="1">
    <source>
        <dbReference type="ARBA" id="ARBA00022801"/>
    </source>
</evidence>
<comment type="caution">
    <text evidence="5">The sequence shown here is derived from an EMBL/GenBank/DDBJ whole genome shotgun (WGS) entry which is preliminary data.</text>
</comment>
<dbReference type="Gene3D" id="3.40.50.1700">
    <property type="entry name" value="Glycoside hydrolase family 3 C-terminal domain"/>
    <property type="match status" value="1"/>
</dbReference>
<dbReference type="InterPro" id="IPR002772">
    <property type="entry name" value="Glyco_hydro_3_C"/>
</dbReference>
<proteinExistence type="predicted"/>
<reference evidence="5 6" key="1">
    <citation type="submission" date="2024-09" db="EMBL/GenBank/DDBJ databases">
        <authorList>
            <person name="Sun Q."/>
            <person name="Mori K."/>
        </authorList>
    </citation>
    <scope>NUCLEOTIDE SEQUENCE [LARGE SCALE GENOMIC DNA]</scope>
    <source>
        <strain evidence="5 6">NCAIM B.02621</strain>
    </source>
</reference>
<keyword evidence="6" id="KW-1185">Reference proteome</keyword>
<accession>A0ABV6R0H8</accession>
<evidence type="ECO:0000313" key="5">
    <source>
        <dbReference type="EMBL" id="MFC0633125.1"/>
    </source>
</evidence>
<evidence type="ECO:0000259" key="2">
    <source>
        <dbReference type="Pfam" id="PF00933"/>
    </source>
</evidence>
<dbReference type="InterPro" id="IPR051915">
    <property type="entry name" value="Cellulose_Degrad_GH3"/>
</dbReference>
<dbReference type="PROSITE" id="PS51257">
    <property type="entry name" value="PROKAR_LIPOPROTEIN"/>
    <property type="match status" value="1"/>
</dbReference>
<name>A0ABV6R0H8_9CAUL</name>
<evidence type="ECO:0000313" key="6">
    <source>
        <dbReference type="Proteomes" id="UP001589906"/>
    </source>
</evidence>